<dbReference type="Proteomes" id="UP000250235">
    <property type="component" value="Unassembled WGS sequence"/>
</dbReference>
<gene>
    <name evidence="1" type="ORF">F511_43979</name>
</gene>
<proteinExistence type="predicted"/>
<keyword evidence="2" id="KW-1185">Reference proteome</keyword>
<dbReference type="AlphaFoldDB" id="A0A2Z7BEH9"/>
<protein>
    <submittedName>
        <fullName evidence="1">Uncharacterized protein</fullName>
    </submittedName>
</protein>
<accession>A0A2Z7BEH9</accession>
<sequence length="111" mass="12003">MVEMLHCWSRALAARCPGGAASLVAREGAFGAFIVRRCWTAMARRWLRCWSTLAGDVARRWPDEATLAARWLRTMRAGCATLRAASCAAAVIFVVVAPPDGRRSGEAPAIS</sequence>
<name>A0A2Z7BEH9_9LAMI</name>
<organism evidence="1 2">
    <name type="scientific">Dorcoceras hygrometricum</name>
    <dbReference type="NCBI Taxonomy" id="472368"/>
    <lineage>
        <taxon>Eukaryota</taxon>
        <taxon>Viridiplantae</taxon>
        <taxon>Streptophyta</taxon>
        <taxon>Embryophyta</taxon>
        <taxon>Tracheophyta</taxon>
        <taxon>Spermatophyta</taxon>
        <taxon>Magnoliopsida</taxon>
        <taxon>eudicotyledons</taxon>
        <taxon>Gunneridae</taxon>
        <taxon>Pentapetalae</taxon>
        <taxon>asterids</taxon>
        <taxon>lamiids</taxon>
        <taxon>Lamiales</taxon>
        <taxon>Gesneriaceae</taxon>
        <taxon>Didymocarpoideae</taxon>
        <taxon>Trichosporeae</taxon>
        <taxon>Loxocarpinae</taxon>
        <taxon>Dorcoceras</taxon>
    </lineage>
</organism>
<dbReference type="EMBL" id="KV006682">
    <property type="protein sequence ID" value="KZV32437.1"/>
    <property type="molecule type" value="Genomic_DNA"/>
</dbReference>
<evidence type="ECO:0000313" key="1">
    <source>
        <dbReference type="EMBL" id="KZV32437.1"/>
    </source>
</evidence>
<evidence type="ECO:0000313" key="2">
    <source>
        <dbReference type="Proteomes" id="UP000250235"/>
    </source>
</evidence>
<reference evidence="1 2" key="1">
    <citation type="journal article" date="2015" name="Proc. Natl. Acad. Sci. U.S.A.">
        <title>The resurrection genome of Boea hygrometrica: A blueprint for survival of dehydration.</title>
        <authorList>
            <person name="Xiao L."/>
            <person name="Yang G."/>
            <person name="Zhang L."/>
            <person name="Yang X."/>
            <person name="Zhao S."/>
            <person name="Ji Z."/>
            <person name="Zhou Q."/>
            <person name="Hu M."/>
            <person name="Wang Y."/>
            <person name="Chen M."/>
            <person name="Xu Y."/>
            <person name="Jin H."/>
            <person name="Xiao X."/>
            <person name="Hu G."/>
            <person name="Bao F."/>
            <person name="Hu Y."/>
            <person name="Wan P."/>
            <person name="Li L."/>
            <person name="Deng X."/>
            <person name="Kuang T."/>
            <person name="Xiang C."/>
            <person name="Zhu J.K."/>
            <person name="Oliver M.J."/>
            <person name="He Y."/>
        </authorList>
    </citation>
    <scope>NUCLEOTIDE SEQUENCE [LARGE SCALE GENOMIC DNA]</scope>
    <source>
        <strain evidence="2">cv. XS01</strain>
    </source>
</reference>